<sequence length="39" mass="4530">MVPRAGLEPAQPYSRGILNQRYLLIKSISYNYFQNISPM</sequence>
<evidence type="ECO:0000313" key="1">
    <source>
        <dbReference type="EMBL" id="CDH31732.1"/>
    </source>
</evidence>
<comment type="caution">
    <text evidence="1">The sequence shown here is derived from an EMBL/GenBank/DDBJ whole genome shotgun (WGS) entry which is preliminary data.</text>
</comment>
<dbReference type="HOGENOM" id="CLU_219843_0_0_6"/>
<gene>
    <name evidence="1" type="ORF">XBI1_1630016</name>
</gene>
<dbReference type="Proteomes" id="UP000028480">
    <property type="component" value="Unassembled WGS sequence"/>
</dbReference>
<name>A0A077Q6M8_XENBV</name>
<protein>
    <submittedName>
        <fullName evidence="1">Uncharacterized protein</fullName>
    </submittedName>
</protein>
<accession>A0A077Q6M8</accession>
<organism evidence="1 2">
    <name type="scientific">Xenorhabdus bovienii str. Intermedium</name>
    <dbReference type="NCBI Taxonomy" id="1379677"/>
    <lineage>
        <taxon>Bacteria</taxon>
        <taxon>Pseudomonadati</taxon>
        <taxon>Pseudomonadota</taxon>
        <taxon>Gammaproteobacteria</taxon>
        <taxon>Enterobacterales</taxon>
        <taxon>Morganellaceae</taxon>
        <taxon>Xenorhabdus</taxon>
    </lineage>
</organism>
<evidence type="ECO:0000313" key="2">
    <source>
        <dbReference type="Proteomes" id="UP000028480"/>
    </source>
</evidence>
<reference evidence="1" key="1">
    <citation type="submission" date="2013-07" db="EMBL/GenBank/DDBJ databases">
        <title>Sub-species coevolution in mutualistic symbiosis.</title>
        <authorList>
            <person name="Murfin K."/>
            <person name="Klassen J."/>
            <person name="Lee M."/>
            <person name="Forst S."/>
            <person name="Stock P."/>
            <person name="Goodrich-Blair H."/>
        </authorList>
    </citation>
    <scope>NUCLEOTIDE SEQUENCE [LARGE SCALE GENOMIC DNA]</scope>
    <source>
        <strain evidence="1">Intermedium</strain>
    </source>
</reference>
<proteinExistence type="predicted"/>
<dbReference type="AlphaFoldDB" id="A0A077Q6M8"/>
<dbReference type="EMBL" id="CBTB010000072">
    <property type="protein sequence ID" value="CDH31732.1"/>
    <property type="molecule type" value="Genomic_DNA"/>
</dbReference>